<reference evidence="3" key="1">
    <citation type="journal article" date="2002" name="Nature">
        <title>The genome sequence and structure of rice chromosome 1.</title>
        <authorList>
            <person name="Sasaki T."/>
            <person name="Matsumoto T."/>
            <person name="Yamamoto K."/>
            <person name="Sakata K."/>
            <person name="Baba T."/>
            <person name="Katayose Y."/>
            <person name="Wu J."/>
            <person name="Niimura Y."/>
            <person name="Cheng Z."/>
            <person name="Nagamura Y."/>
            <person name="Antonio B.A."/>
            <person name="Kanamori H."/>
            <person name="Hosokawa S."/>
            <person name="Masukawa M."/>
            <person name="Arikawa K."/>
            <person name="Chiden Y."/>
            <person name="Hayashi M."/>
            <person name="Okamoto M."/>
            <person name="Ando T."/>
            <person name="Aoki H."/>
            <person name="Arita K."/>
            <person name="Hamada M."/>
            <person name="Harada C."/>
            <person name="Hijishita S."/>
            <person name="Honda M."/>
            <person name="Ichikawa Y."/>
            <person name="Idonuma A."/>
            <person name="Iijima M."/>
            <person name="Ikeda M."/>
            <person name="Ikeno M."/>
            <person name="Itoh S."/>
            <person name="Itoh T."/>
            <person name="Itoh Y."/>
            <person name="Itoh Y."/>
            <person name="Iwabuchi A."/>
            <person name="Kamiya K."/>
            <person name="Karasawa W."/>
            <person name="Katagiri S."/>
            <person name="Kikuta A."/>
            <person name="Kobayashi N."/>
            <person name="Kono I."/>
            <person name="Machita K."/>
            <person name="Maehara T."/>
            <person name="Mizuno H."/>
            <person name="Mizubayashi T."/>
            <person name="Mukai Y."/>
            <person name="Nagasaki H."/>
            <person name="Nakashima M."/>
            <person name="Nakama Y."/>
            <person name="Nakamichi Y."/>
            <person name="Nakamura M."/>
            <person name="Namiki N."/>
            <person name="Negishi M."/>
            <person name="Ohta I."/>
            <person name="Ono N."/>
            <person name="Saji S."/>
            <person name="Sakai K."/>
            <person name="Shibata M."/>
            <person name="Shimokawa T."/>
            <person name="Shomura A."/>
            <person name="Song J."/>
            <person name="Takazaki Y."/>
            <person name="Terasawa K."/>
            <person name="Tsuji K."/>
            <person name="Waki K."/>
            <person name="Yamagata H."/>
            <person name="Yamane H."/>
            <person name="Yoshiki S."/>
            <person name="Yoshihara R."/>
            <person name="Yukawa K."/>
            <person name="Zhong H."/>
            <person name="Iwama H."/>
            <person name="Endo T."/>
            <person name="Ito H."/>
            <person name="Hahn J.H."/>
            <person name="Kim H.I."/>
            <person name="Eun M.Y."/>
            <person name="Yano M."/>
            <person name="Jiang J."/>
            <person name="Gojobori T."/>
        </authorList>
    </citation>
    <scope>NUCLEOTIDE SEQUENCE</scope>
</reference>
<evidence type="ECO:0000313" key="2">
    <source>
        <dbReference type="EMBL" id="BAD68197.1"/>
    </source>
</evidence>
<evidence type="ECO:0000313" key="3">
    <source>
        <dbReference type="EMBL" id="BAD68239.1"/>
    </source>
</evidence>
<reference evidence="4" key="2">
    <citation type="journal article" date="2005" name="Nature">
        <title>The map-based sequence of the rice genome.</title>
        <authorList>
            <consortium name="International rice genome sequencing project (IRGSP)"/>
            <person name="Matsumoto T."/>
            <person name="Wu J."/>
            <person name="Kanamori H."/>
            <person name="Katayose Y."/>
            <person name="Fujisawa M."/>
            <person name="Namiki N."/>
            <person name="Mizuno H."/>
            <person name="Yamamoto K."/>
            <person name="Antonio B.A."/>
            <person name="Baba T."/>
            <person name="Sakata K."/>
            <person name="Nagamura Y."/>
            <person name="Aoki H."/>
            <person name="Arikawa K."/>
            <person name="Arita K."/>
            <person name="Bito T."/>
            <person name="Chiden Y."/>
            <person name="Fujitsuka N."/>
            <person name="Fukunaka R."/>
            <person name="Hamada M."/>
            <person name="Harada C."/>
            <person name="Hayashi A."/>
            <person name="Hijishita S."/>
            <person name="Honda M."/>
            <person name="Hosokawa S."/>
            <person name="Ichikawa Y."/>
            <person name="Idonuma A."/>
            <person name="Iijima M."/>
            <person name="Ikeda M."/>
            <person name="Ikeno M."/>
            <person name="Ito K."/>
            <person name="Ito S."/>
            <person name="Ito T."/>
            <person name="Ito Y."/>
            <person name="Ito Y."/>
            <person name="Iwabuchi A."/>
            <person name="Kamiya K."/>
            <person name="Karasawa W."/>
            <person name="Kurita K."/>
            <person name="Katagiri S."/>
            <person name="Kikuta A."/>
            <person name="Kobayashi H."/>
            <person name="Kobayashi N."/>
            <person name="Machita K."/>
            <person name="Maehara T."/>
            <person name="Masukawa M."/>
            <person name="Mizubayashi T."/>
            <person name="Mukai Y."/>
            <person name="Nagasaki H."/>
            <person name="Nagata Y."/>
            <person name="Naito S."/>
            <person name="Nakashima M."/>
            <person name="Nakama Y."/>
            <person name="Nakamichi Y."/>
            <person name="Nakamura M."/>
            <person name="Meguro A."/>
            <person name="Negishi M."/>
            <person name="Ohta I."/>
            <person name="Ohta T."/>
            <person name="Okamoto M."/>
            <person name="Ono N."/>
            <person name="Saji S."/>
            <person name="Sakaguchi M."/>
            <person name="Sakai K."/>
            <person name="Shibata M."/>
            <person name="Shimokawa T."/>
            <person name="Song J."/>
            <person name="Takazaki Y."/>
            <person name="Terasawa K."/>
            <person name="Tsugane M."/>
            <person name="Tsuji K."/>
            <person name="Ueda S."/>
            <person name="Waki K."/>
            <person name="Yamagata H."/>
            <person name="Yamamoto M."/>
            <person name="Yamamoto S."/>
            <person name="Yamane H."/>
            <person name="Yoshiki S."/>
            <person name="Yoshihara R."/>
            <person name="Yukawa K."/>
            <person name="Zhong H."/>
            <person name="Yano M."/>
            <person name="Yuan Q."/>
            <person name="Ouyang S."/>
            <person name="Liu J."/>
            <person name="Jones K.M."/>
            <person name="Gansberger K."/>
            <person name="Moffat K."/>
            <person name="Hill J."/>
            <person name="Bera J."/>
            <person name="Fadrosh D."/>
            <person name="Jin S."/>
            <person name="Johri S."/>
            <person name="Kim M."/>
            <person name="Overton L."/>
            <person name="Reardon M."/>
            <person name="Tsitrin T."/>
            <person name="Vuong H."/>
            <person name="Weaver B."/>
            <person name="Ciecko A."/>
            <person name="Tallon L."/>
            <person name="Jackson J."/>
            <person name="Pai G."/>
            <person name="Aken S.V."/>
            <person name="Utterback T."/>
            <person name="Reidmuller S."/>
            <person name="Feldblyum T."/>
            <person name="Hsiao J."/>
            <person name="Zismann V."/>
            <person name="Iobst S."/>
            <person name="de Vazeille A.R."/>
            <person name="Buell C.R."/>
            <person name="Ying K."/>
            <person name="Li Y."/>
            <person name="Lu T."/>
            <person name="Huang Y."/>
            <person name="Zhao Q."/>
            <person name="Feng Q."/>
            <person name="Zhang L."/>
            <person name="Zhu J."/>
            <person name="Weng Q."/>
            <person name="Mu J."/>
            <person name="Lu Y."/>
            <person name="Fan D."/>
            <person name="Liu Y."/>
            <person name="Guan J."/>
            <person name="Zhang Y."/>
            <person name="Yu S."/>
            <person name="Liu X."/>
            <person name="Zhang Y."/>
            <person name="Hong G."/>
            <person name="Han B."/>
            <person name="Choisne N."/>
            <person name="Demange N."/>
            <person name="Orjeda G."/>
            <person name="Samain S."/>
            <person name="Cattolico L."/>
            <person name="Pelletier E."/>
            <person name="Couloux A."/>
            <person name="Segurens B."/>
            <person name="Wincker P."/>
            <person name="D'Hont A."/>
            <person name="Scarpelli C."/>
            <person name="Weissenbach J."/>
            <person name="Salanoubat M."/>
            <person name="Quetier F."/>
            <person name="Yu Y."/>
            <person name="Kim H.R."/>
            <person name="Rambo T."/>
            <person name="Currie J."/>
            <person name="Collura K."/>
            <person name="Luo M."/>
            <person name="Yang T."/>
            <person name="Ammiraju J.S.S."/>
            <person name="Engler F."/>
            <person name="Soderlund C."/>
            <person name="Wing R.A."/>
            <person name="Palmer L.E."/>
            <person name="de la Bastide M."/>
            <person name="Spiegel L."/>
            <person name="Nascimento L."/>
            <person name="Zutavern T."/>
            <person name="O'Shaughnessy A."/>
            <person name="Dike S."/>
            <person name="Dedhia N."/>
            <person name="Preston R."/>
            <person name="Balija V."/>
            <person name="McCombie W.R."/>
            <person name="Chow T."/>
            <person name="Chen H."/>
            <person name="Chung M."/>
            <person name="Chen C."/>
            <person name="Shaw J."/>
            <person name="Wu H."/>
            <person name="Hsiao K."/>
            <person name="Chao Y."/>
            <person name="Chu M."/>
            <person name="Cheng C."/>
            <person name="Hour A."/>
            <person name="Lee P."/>
            <person name="Lin S."/>
            <person name="Lin Y."/>
            <person name="Liou J."/>
            <person name="Liu S."/>
            <person name="Hsing Y."/>
            <person name="Raghuvanshi S."/>
            <person name="Mohanty A."/>
            <person name="Bharti A.K."/>
            <person name="Gaur A."/>
            <person name="Gupta V."/>
            <person name="Kumar D."/>
            <person name="Ravi V."/>
            <person name="Vij S."/>
            <person name="Kapur A."/>
            <person name="Khurana P."/>
            <person name="Khurana P."/>
            <person name="Khurana J.P."/>
            <person name="Tyagi A.K."/>
            <person name="Gaikwad K."/>
            <person name="Singh A."/>
            <person name="Dalal V."/>
            <person name="Srivastava S."/>
            <person name="Dixit A."/>
            <person name="Pal A.K."/>
            <person name="Ghazi I.A."/>
            <person name="Yadav M."/>
            <person name="Pandit A."/>
            <person name="Bhargava A."/>
            <person name="Sureshbabu K."/>
            <person name="Batra K."/>
            <person name="Sharma T.R."/>
            <person name="Mohapatra T."/>
            <person name="Singh N.K."/>
            <person name="Messing J."/>
            <person name="Nelson A.B."/>
            <person name="Fuks G."/>
            <person name="Kavchok S."/>
            <person name="Keizer G."/>
            <person name="Linton E."/>
            <person name="Llaca V."/>
            <person name="Song R."/>
            <person name="Tanyolac B."/>
            <person name="Young S."/>
            <person name="Ho-Il K."/>
            <person name="Hahn J.H."/>
            <person name="Sangsakoo G."/>
            <person name="Vanavichit A."/>
            <person name="de Mattos Luiz.A.T."/>
            <person name="Zimmer P.D."/>
            <person name="Malone G."/>
            <person name="Dellagostin O."/>
            <person name="de Oliveira A.C."/>
            <person name="Bevan M."/>
            <person name="Bancroft I."/>
            <person name="Minx P."/>
            <person name="Cordum H."/>
            <person name="Wilson R."/>
            <person name="Cheng Z."/>
            <person name="Jin W."/>
            <person name="Jiang J."/>
            <person name="Leong S.A."/>
            <person name="Iwama H."/>
            <person name="Gojobori T."/>
            <person name="Itoh T."/>
            <person name="Niimura Y."/>
            <person name="Fujii Y."/>
            <person name="Habara T."/>
            <person name="Sakai H."/>
            <person name="Sato Y."/>
            <person name="Wilson G."/>
            <person name="Kumar K."/>
            <person name="McCouch S."/>
            <person name="Juretic N."/>
            <person name="Hoen D."/>
            <person name="Wright S."/>
            <person name="Bruskiewich R."/>
            <person name="Bureau T."/>
            <person name="Miyao A."/>
            <person name="Hirochika H."/>
            <person name="Nishikawa T."/>
            <person name="Kadowaki K."/>
            <person name="Sugiura M."/>
            <person name="Burr B."/>
            <person name="Sasaki T."/>
        </authorList>
    </citation>
    <scope>NUCLEOTIDE SEQUENCE [LARGE SCALE GENOMIC DNA]</scope>
    <source>
        <strain evidence="4">cv. Nipponbare</strain>
    </source>
</reference>
<feature type="region of interest" description="Disordered" evidence="1">
    <location>
        <begin position="108"/>
        <end position="163"/>
    </location>
</feature>
<feature type="compositionally biased region" description="Polar residues" evidence="1">
    <location>
        <begin position="151"/>
        <end position="163"/>
    </location>
</feature>
<gene>
    <name evidence="2" type="ORF">P0425G02.3</name>
    <name evidence="3" type="ORF">P0468B07.40</name>
</gene>
<dbReference type="EMBL" id="AP003247">
    <property type="protein sequence ID" value="BAD68197.1"/>
    <property type="molecule type" value="Genomic_DNA"/>
</dbReference>
<sequence length="170" mass="18320">MNAASARRHECNTHLRSSRRQEPPPGAATATGPVPTSAARCGTAASAGFPTGPNPPICRRGNTRQRSTSRLASKEGPNRKIVQERGAETQKSTRRAAWPVGLCRRVQKASPPVTPEAHQATHGPPKLLKQPVGPICKGADRPNISQKEKPTQTTSVQNDYQTPNFPFSFI</sequence>
<feature type="compositionally biased region" description="Low complexity" evidence="1">
    <location>
        <begin position="27"/>
        <end position="39"/>
    </location>
</feature>
<dbReference type="AlphaFoldDB" id="Q5VQN5"/>
<dbReference type="Proteomes" id="UP000817658">
    <property type="component" value="Chromosome 1"/>
</dbReference>
<accession>Q5VQN5</accession>
<organism evidence="3">
    <name type="scientific">Oryza sativa subsp. japonica</name>
    <name type="common">Rice</name>
    <dbReference type="NCBI Taxonomy" id="39947"/>
    <lineage>
        <taxon>Eukaryota</taxon>
        <taxon>Viridiplantae</taxon>
        <taxon>Streptophyta</taxon>
        <taxon>Embryophyta</taxon>
        <taxon>Tracheophyta</taxon>
        <taxon>Spermatophyta</taxon>
        <taxon>Magnoliopsida</taxon>
        <taxon>Liliopsida</taxon>
        <taxon>Poales</taxon>
        <taxon>Poaceae</taxon>
        <taxon>BOP clade</taxon>
        <taxon>Oryzoideae</taxon>
        <taxon>Oryzeae</taxon>
        <taxon>Oryzinae</taxon>
        <taxon>Oryza</taxon>
        <taxon>Oryza sativa</taxon>
    </lineage>
</organism>
<dbReference type="Proteomes" id="UP000000763">
    <property type="component" value="Chromosome 1"/>
</dbReference>
<reference evidence="4" key="3">
    <citation type="journal article" date="2008" name="Nucleic Acids Res.">
        <title>The rice annotation project database (RAP-DB): 2008 update.</title>
        <authorList>
            <consortium name="The rice annotation project (RAP)"/>
        </authorList>
    </citation>
    <scope>GENOME REANNOTATION</scope>
    <source>
        <strain evidence="4">cv. Nipponbare</strain>
    </source>
</reference>
<feature type="region of interest" description="Disordered" evidence="1">
    <location>
        <begin position="1"/>
        <end position="96"/>
    </location>
</feature>
<name>Q5VQN5_ORYSJ</name>
<evidence type="ECO:0000313" key="4">
    <source>
        <dbReference type="Proteomes" id="UP000000763"/>
    </source>
</evidence>
<feature type="compositionally biased region" description="Basic and acidic residues" evidence="1">
    <location>
        <begin position="72"/>
        <end position="88"/>
    </location>
</feature>
<proteinExistence type="predicted"/>
<evidence type="ECO:0000256" key="1">
    <source>
        <dbReference type="SAM" id="MobiDB-lite"/>
    </source>
</evidence>
<dbReference type="EMBL" id="AP003260">
    <property type="protein sequence ID" value="BAD68239.1"/>
    <property type="molecule type" value="Genomic_DNA"/>
</dbReference>
<protein>
    <submittedName>
        <fullName evidence="3">Uncharacterized protein</fullName>
    </submittedName>
</protein>